<comment type="subcellular location">
    <subcellularLocation>
        <location evidence="1 15">Cell inner membrane</location>
        <topology evidence="1 15">Peripheral membrane protein</topology>
        <orientation evidence="1 15">Cytoplasmic side</orientation>
    </subcellularLocation>
</comment>
<gene>
    <name evidence="15" type="primary">kdkA</name>
    <name evidence="16" type="ORF">J2T07_000784</name>
</gene>
<dbReference type="EMBL" id="JAUSSK010000001">
    <property type="protein sequence ID" value="MDQ0008625.1"/>
    <property type="molecule type" value="Genomic_DNA"/>
</dbReference>
<evidence type="ECO:0000313" key="16">
    <source>
        <dbReference type="EMBL" id="MDQ0008625.1"/>
    </source>
</evidence>
<evidence type="ECO:0000256" key="3">
    <source>
        <dbReference type="ARBA" id="ARBA00010327"/>
    </source>
</evidence>
<evidence type="ECO:0000256" key="13">
    <source>
        <dbReference type="ARBA" id="ARBA00029511"/>
    </source>
</evidence>
<comment type="pathway">
    <text evidence="2 15">Bacterial outer membrane biogenesis; LPS core biosynthesis.</text>
</comment>
<evidence type="ECO:0000256" key="2">
    <source>
        <dbReference type="ARBA" id="ARBA00004713"/>
    </source>
</evidence>
<evidence type="ECO:0000256" key="4">
    <source>
        <dbReference type="ARBA" id="ARBA00011988"/>
    </source>
</evidence>
<evidence type="ECO:0000256" key="14">
    <source>
        <dbReference type="ARBA" id="ARBA00034417"/>
    </source>
</evidence>
<evidence type="ECO:0000256" key="7">
    <source>
        <dbReference type="ARBA" id="ARBA00022679"/>
    </source>
</evidence>
<evidence type="ECO:0000313" key="17">
    <source>
        <dbReference type="Proteomes" id="UP001237737"/>
    </source>
</evidence>
<keyword evidence="11 15" id="KW-0448">Lipopolysaccharide biosynthesis</keyword>
<protein>
    <recommendedName>
        <fullName evidence="13 15">3-deoxy-D-manno-octulosonic acid kinase</fullName>
        <shortName evidence="15">Kdo kinase</shortName>
        <ecNumber evidence="4 15">2.7.1.166</ecNumber>
    </recommendedName>
</protein>
<evidence type="ECO:0000256" key="12">
    <source>
        <dbReference type="ARBA" id="ARBA00023136"/>
    </source>
</evidence>
<evidence type="ECO:0000256" key="15">
    <source>
        <dbReference type="HAMAP-Rule" id="MF_00521"/>
    </source>
</evidence>
<dbReference type="Gene3D" id="1.10.510.10">
    <property type="entry name" value="Transferase(Phosphotransferase) domain 1"/>
    <property type="match status" value="1"/>
</dbReference>
<dbReference type="RefSeq" id="WP_306847420.1">
    <property type="nucleotide sequence ID" value="NZ_JAUSSK010000001.1"/>
</dbReference>
<comment type="catalytic activity">
    <reaction evidence="14 15">
        <text>an alpha-Kdo-(2-&gt;6)-lipid IVA + ATP = a 4-O-phospho-alpha-Kdo-(2-&gt;6)-lipid IVA + ADP + H(+)</text>
        <dbReference type="Rhea" id="RHEA:74271"/>
        <dbReference type="ChEBI" id="CHEBI:15378"/>
        <dbReference type="ChEBI" id="CHEBI:30616"/>
        <dbReference type="ChEBI" id="CHEBI:176428"/>
        <dbReference type="ChEBI" id="CHEBI:193140"/>
        <dbReference type="ChEBI" id="CHEBI:456216"/>
        <dbReference type="EC" id="2.7.1.166"/>
    </reaction>
</comment>
<keyword evidence="17" id="KW-1185">Reference proteome</keyword>
<dbReference type="GO" id="GO:0016301">
    <property type="term" value="F:kinase activity"/>
    <property type="evidence" value="ECO:0007669"/>
    <property type="project" value="UniProtKB-KW"/>
</dbReference>
<accession>A0ABT9SUG0</accession>
<evidence type="ECO:0000256" key="6">
    <source>
        <dbReference type="ARBA" id="ARBA00022519"/>
    </source>
</evidence>
<comment type="function">
    <text evidence="15">Catalyzes the ATP-dependent phosphorylation of the 3-deoxy-D-manno-octulosonic acid (Kdo) residue in Kdo-lipid IV(A) at the 4-OH position.</text>
</comment>
<dbReference type="Pfam" id="PF06293">
    <property type="entry name" value="Kdo"/>
    <property type="match status" value="1"/>
</dbReference>
<dbReference type="InterPro" id="IPR022826">
    <property type="entry name" value="KDO_kinase"/>
</dbReference>
<comment type="caution">
    <text evidence="16">The sequence shown here is derived from an EMBL/GenBank/DDBJ whole genome shotgun (WGS) entry which is preliminary data.</text>
</comment>
<keyword evidence="7 15" id="KW-0808">Transferase</keyword>
<dbReference type="Proteomes" id="UP001237737">
    <property type="component" value="Unassembled WGS sequence"/>
</dbReference>
<dbReference type="EC" id="2.7.1.166" evidence="4 15"/>
<feature type="active site" evidence="15">
    <location>
        <position position="169"/>
    </location>
</feature>
<organism evidence="16 17">
    <name type="scientific">Luteibacter jiangsuensis</name>
    <dbReference type="NCBI Taxonomy" id="637577"/>
    <lineage>
        <taxon>Bacteria</taxon>
        <taxon>Pseudomonadati</taxon>
        <taxon>Pseudomonadota</taxon>
        <taxon>Gammaproteobacteria</taxon>
        <taxon>Lysobacterales</taxon>
        <taxon>Rhodanobacteraceae</taxon>
        <taxon>Luteibacter</taxon>
    </lineage>
</organism>
<name>A0ABT9SUG0_9GAMM</name>
<keyword evidence="12 15" id="KW-0472">Membrane</keyword>
<keyword evidence="10 15" id="KW-0067">ATP-binding</keyword>
<dbReference type="HAMAP" id="MF_00521">
    <property type="entry name" value="KDO_kinase"/>
    <property type="match status" value="1"/>
</dbReference>
<comment type="similarity">
    <text evidence="3 15">Belongs to the protein kinase superfamily. KdkA/RfaP family.</text>
</comment>
<evidence type="ECO:0000256" key="10">
    <source>
        <dbReference type="ARBA" id="ARBA00022840"/>
    </source>
</evidence>
<keyword evidence="5 15" id="KW-1003">Cell membrane</keyword>
<evidence type="ECO:0000256" key="1">
    <source>
        <dbReference type="ARBA" id="ARBA00004515"/>
    </source>
</evidence>
<evidence type="ECO:0000256" key="8">
    <source>
        <dbReference type="ARBA" id="ARBA00022741"/>
    </source>
</evidence>
<sequence>MTEQRVEEGAGGTILFDAARVPQVDDDWFLPHRWRERGALRAQAGGRGGVAIIDTPAGEAVLRHYRRGGMVARLLGDRYLFTGAQRTRSAREFRLLAELARRGLPVPPPLASRYVRHGLRYSADLITLRIPDAATLAERLADGAFNAGLAGRVGDLIARFHREGAWHADLNAHNILVNGDGLFLIDFDRGRLRVPSTGWQRANLARLKRSLVKLGARDAAGDTFDAEWWPALIEQYERSLRA</sequence>
<evidence type="ECO:0000256" key="11">
    <source>
        <dbReference type="ARBA" id="ARBA00022985"/>
    </source>
</evidence>
<keyword evidence="8 15" id="KW-0547">Nucleotide-binding</keyword>
<dbReference type="InterPro" id="IPR011009">
    <property type="entry name" value="Kinase-like_dom_sf"/>
</dbReference>
<dbReference type="SUPFAM" id="SSF56112">
    <property type="entry name" value="Protein kinase-like (PK-like)"/>
    <property type="match status" value="1"/>
</dbReference>
<proteinExistence type="inferred from homology"/>
<evidence type="ECO:0000256" key="5">
    <source>
        <dbReference type="ARBA" id="ARBA00022475"/>
    </source>
</evidence>
<dbReference type="NCBIfam" id="NF002475">
    <property type="entry name" value="PRK01723.1"/>
    <property type="match status" value="1"/>
</dbReference>
<keyword evidence="9 15" id="KW-0418">Kinase</keyword>
<evidence type="ECO:0000256" key="9">
    <source>
        <dbReference type="ARBA" id="ARBA00022777"/>
    </source>
</evidence>
<reference evidence="16 17" key="1">
    <citation type="submission" date="2023-07" db="EMBL/GenBank/DDBJ databases">
        <title>Sorghum-associated microbial communities from plants grown in Nebraska, USA.</title>
        <authorList>
            <person name="Schachtman D."/>
        </authorList>
    </citation>
    <scope>NUCLEOTIDE SEQUENCE [LARGE SCALE GENOMIC DNA]</scope>
    <source>
        <strain evidence="16 17">CC60</strain>
    </source>
</reference>
<keyword evidence="6 15" id="KW-0997">Cell inner membrane</keyword>